<proteinExistence type="predicted"/>
<dbReference type="UniPathway" id="UPA00134">
    <property type="reaction ID" value="UER00195"/>
</dbReference>
<dbReference type="PANTHER" id="PTHR11772:SF2">
    <property type="entry name" value="ASPARAGINE SYNTHETASE [GLUTAMINE-HYDROLYZING]"/>
    <property type="match status" value="1"/>
</dbReference>
<dbReference type="FunFam" id="3.40.50.620:FF:000031">
    <property type="entry name" value="Asparagine synthase B"/>
    <property type="match status" value="1"/>
</dbReference>
<evidence type="ECO:0000256" key="6">
    <source>
        <dbReference type="ARBA" id="ARBA00022741"/>
    </source>
</evidence>
<dbReference type="Gene3D" id="3.40.50.620">
    <property type="entry name" value="HUPs"/>
    <property type="match status" value="1"/>
</dbReference>
<feature type="binding site" evidence="12">
    <location>
        <position position="153"/>
    </location>
    <ligand>
        <name>ATP</name>
        <dbReference type="ChEBI" id="CHEBI:30616"/>
    </ligand>
</feature>
<dbReference type="GO" id="GO:0005829">
    <property type="term" value="C:cytosol"/>
    <property type="evidence" value="ECO:0007669"/>
    <property type="project" value="TreeGrafter"/>
</dbReference>
<sequence length="434" mass="49886">ERSGQICNKLDGIFTFAVIYDDEFLVARDPIGIKPLYYGKDNDGRYLFSSEMKTIEDICGERCLKTFPPGHFWTPKSGFIQYYNPLWYEPLNATHEESLLEIRQILTEATIKRLISDAPLGVLLSGGLDSSIVSSIAAREMQRIGRQLMSFSIALDGDQPDAIAARKVAEFIGTDHHEFHFTIQEGIENLKNLIWHLESYDVTSIRASTPMFFLSKKISNLGVKVVLSGEGADEIFGGYLYFHNAPNDYEFQKETIRRVNLLSTADCLRADKSCMANAVEVRVPFLDKKFLDVAMMTHPRYKRPIMYNGQPIEKYILRKAFDTQEEPYLPKEILWRQKEQFSDGVGYCWIDSLRQHCINNVSDAEMMSAEQLFPYNTPTTKEGFYYRKIFHELFPSENAAKTVKKWIPKWQKNEDPSGRVCSVHIQKLATEQSN</sequence>
<comment type="pathway">
    <text evidence="1">Amino-acid biosynthesis; L-asparagine biosynthesis; L-asparagine from L-aspartate (L-Gln route): step 1/1.</text>
</comment>
<dbReference type="STRING" id="451379.A0A0N5ATE7"/>
<feature type="domain" description="Glutamine amidotransferase type-2" evidence="14">
    <location>
        <begin position="1"/>
        <end position="78"/>
    </location>
</feature>
<comment type="catalytic activity">
    <reaction evidence="11">
        <text>L-aspartate + L-glutamine + ATP + H2O = L-asparagine + L-glutamate + AMP + diphosphate + H(+)</text>
        <dbReference type="Rhea" id="RHEA:12228"/>
        <dbReference type="ChEBI" id="CHEBI:15377"/>
        <dbReference type="ChEBI" id="CHEBI:15378"/>
        <dbReference type="ChEBI" id="CHEBI:29985"/>
        <dbReference type="ChEBI" id="CHEBI:29991"/>
        <dbReference type="ChEBI" id="CHEBI:30616"/>
        <dbReference type="ChEBI" id="CHEBI:33019"/>
        <dbReference type="ChEBI" id="CHEBI:58048"/>
        <dbReference type="ChEBI" id="CHEBI:58359"/>
        <dbReference type="ChEBI" id="CHEBI:456215"/>
        <dbReference type="EC" id="6.3.5.4"/>
    </reaction>
</comment>
<dbReference type="GO" id="GO:0005524">
    <property type="term" value="F:ATP binding"/>
    <property type="evidence" value="ECO:0007669"/>
    <property type="project" value="UniProtKB-KW"/>
</dbReference>
<dbReference type="InterPro" id="IPR029055">
    <property type="entry name" value="Ntn_hydrolases_N"/>
</dbReference>
<dbReference type="InterPro" id="IPR017932">
    <property type="entry name" value="GATase_2_dom"/>
</dbReference>
<dbReference type="PIRSF" id="PIRSF001589">
    <property type="entry name" value="Asn_synthetase_glu-h"/>
    <property type="match status" value="1"/>
</dbReference>
<evidence type="ECO:0000256" key="12">
    <source>
        <dbReference type="PIRSR" id="PIRSR001589-2"/>
    </source>
</evidence>
<protein>
    <recommendedName>
        <fullName evidence="3">Asparagine synthetase [glutamine-hydrolyzing]</fullName>
        <ecNumber evidence="2">6.3.5.4</ecNumber>
    </recommendedName>
    <alternativeName>
        <fullName evidence="10">Glutamine-dependent asparagine synthetase</fullName>
    </alternativeName>
</protein>
<dbReference type="Proteomes" id="UP000046393">
    <property type="component" value="Unplaced"/>
</dbReference>
<dbReference type="CDD" id="cd01991">
    <property type="entry name" value="Asn_synthase_B_C"/>
    <property type="match status" value="1"/>
</dbReference>
<keyword evidence="5" id="KW-0028">Amino-acid biosynthesis</keyword>
<evidence type="ECO:0000256" key="10">
    <source>
        <dbReference type="ARBA" id="ARBA00030234"/>
    </source>
</evidence>
<keyword evidence="7 12" id="KW-0067">ATP-binding</keyword>
<evidence type="ECO:0000259" key="14">
    <source>
        <dbReference type="PROSITE" id="PS51278"/>
    </source>
</evidence>
<evidence type="ECO:0000256" key="5">
    <source>
        <dbReference type="ARBA" id="ARBA00022605"/>
    </source>
</evidence>
<dbReference type="SUPFAM" id="SSF56235">
    <property type="entry name" value="N-terminal nucleophile aminohydrolases (Ntn hydrolases)"/>
    <property type="match status" value="1"/>
</dbReference>
<organism evidence="15 16">
    <name type="scientific">Syphacia muris</name>
    <dbReference type="NCBI Taxonomy" id="451379"/>
    <lineage>
        <taxon>Eukaryota</taxon>
        <taxon>Metazoa</taxon>
        <taxon>Ecdysozoa</taxon>
        <taxon>Nematoda</taxon>
        <taxon>Chromadorea</taxon>
        <taxon>Rhabditida</taxon>
        <taxon>Spirurina</taxon>
        <taxon>Oxyuridomorpha</taxon>
        <taxon>Oxyuroidea</taxon>
        <taxon>Oxyuridae</taxon>
        <taxon>Syphacia</taxon>
    </lineage>
</organism>
<evidence type="ECO:0000256" key="4">
    <source>
        <dbReference type="ARBA" id="ARBA00022598"/>
    </source>
</evidence>
<dbReference type="GO" id="GO:0004066">
    <property type="term" value="F:asparagine synthase (glutamine-hydrolyzing) activity"/>
    <property type="evidence" value="ECO:0007669"/>
    <property type="project" value="UniProtKB-EC"/>
</dbReference>
<feature type="site" description="Important for beta-aspartyl-AMP intermediate formation" evidence="13">
    <location>
        <position position="230"/>
    </location>
</feature>
<evidence type="ECO:0000256" key="7">
    <source>
        <dbReference type="ARBA" id="ARBA00022840"/>
    </source>
</evidence>
<keyword evidence="6 12" id="KW-0547">Nucleotide-binding</keyword>
<evidence type="ECO:0000256" key="9">
    <source>
        <dbReference type="ARBA" id="ARBA00022962"/>
    </source>
</evidence>
<evidence type="ECO:0000256" key="8">
    <source>
        <dbReference type="ARBA" id="ARBA00022888"/>
    </source>
</evidence>
<evidence type="ECO:0000256" key="11">
    <source>
        <dbReference type="ARBA" id="ARBA00048741"/>
    </source>
</evidence>
<feature type="binding site" evidence="12">
    <location>
        <begin position="228"/>
        <end position="229"/>
    </location>
    <ligand>
        <name>ATP</name>
        <dbReference type="ChEBI" id="CHEBI:30616"/>
    </ligand>
</feature>
<evidence type="ECO:0000313" key="15">
    <source>
        <dbReference type="Proteomes" id="UP000046393"/>
    </source>
</evidence>
<evidence type="ECO:0000256" key="3">
    <source>
        <dbReference type="ARBA" id="ARBA00021389"/>
    </source>
</evidence>
<dbReference type="Pfam" id="PF13537">
    <property type="entry name" value="GATase_7"/>
    <property type="match status" value="1"/>
</dbReference>
<evidence type="ECO:0000313" key="16">
    <source>
        <dbReference type="WBParaSite" id="SMUV_0000810101-mRNA-1"/>
    </source>
</evidence>
<dbReference type="PANTHER" id="PTHR11772">
    <property type="entry name" value="ASPARAGINE SYNTHETASE"/>
    <property type="match status" value="1"/>
</dbReference>
<dbReference type="AlphaFoldDB" id="A0A0N5ATE7"/>
<name>A0A0N5ATE7_9BILA</name>
<dbReference type="InterPro" id="IPR050795">
    <property type="entry name" value="Asn_Synthetase"/>
</dbReference>
<dbReference type="InterPro" id="IPR006426">
    <property type="entry name" value="Asn_synth_AEB"/>
</dbReference>
<keyword evidence="4" id="KW-0436">Ligase</keyword>
<evidence type="ECO:0000256" key="2">
    <source>
        <dbReference type="ARBA" id="ARBA00012737"/>
    </source>
</evidence>
<dbReference type="InterPro" id="IPR014729">
    <property type="entry name" value="Rossmann-like_a/b/a_fold"/>
</dbReference>
<evidence type="ECO:0000256" key="13">
    <source>
        <dbReference type="PIRSR" id="PIRSR001589-3"/>
    </source>
</evidence>
<dbReference type="EC" id="6.3.5.4" evidence="2"/>
<keyword evidence="9" id="KW-0315">Glutamine amidotransferase</keyword>
<reference evidence="16" key="1">
    <citation type="submission" date="2017-02" db="UniProtKB">
        <authorList>
            <consortium name="WormBaseParasite"/>
        </authorList>
    </citation>
    <scope>IDENTIFICATION</scope>
</reference>
<dbReference type="PROSITE" id="PS51278">
    <property type="entry name" value="GATASE_TYPE_2"/>
    <property type="match status" value="1"/>
</dbReference>
<dbReference type="InterPro" id="IPR001962">
    <property type="entry name" value="Asn_synthase"/>
</dbReference>
<dbReference type="NCBIfam" id="NF006949">
    <property type="entry name" value="PRK09431.1"/>
    <property type="match status" value="1"/>
</dbReference>
<dbReference type="GO" id="GO:0070981">
    <property type="term" value="P:L-asparagine biosynthetic process"/>
    <property type="evidence" value="ECO:0007669"/>
    <property type="project" value="UniProtKB-UniPathway"/>
</dbReference>
<evidence type="ECO:0000256" key="1">
    <source>
        <dbReference type="ARBA" id="ARBA00005187"/>
    </source>
</evidence>
<accession>A0A0N5ATE7</accession>
<dbReference type="SUPFAM" id="SSF52402">
    <property type="entry name" value="Adenine nucleotide alpha hydrolases-like"/>
    <property type="match status" value="1"/>
</dbReference>
<dbReference type="WBParaSite" id="SMUV_0000810101-mRNA-1">
    <property type="protein sequence ID" value="SMUV_0000810101-mRNA-1"/>
    <property type="gene ID" value="SMUV_0000810101"/>
</dbReference>
<feature type="binding site" evidence="12">
    <location>
        <position position="123"/>
    </location>
    <ligand>
        <name>ATP</name>
        <dbReference type="ChEBI" id="CHEBI:30616"/>
    </ligand>
</feature>
<dbReference type="Pfam" id="PF00733">
    <property type="entry name" value="Asn_synthase"/>
    <property type="match status" value="1"/>
</dbReference>
<keyword evidence="15" id="KW-1185">Reference proteome</keyword>
<keyword evidence="8" id="KW-0061">Asparagine biosynthesis</keyword>
<dbReference type="Gene3D" id="3.60.20.10">
    <property type="entry name" value="Glutamine Phosphoribosylpyrophosphate, subunit 1, domain 1"/>
    <property type="match status" value="1"/>
</dbReference>